<protein>
    <submittedName>
        <fullName evidence="2">Uncharacterized protein</fullName>
    </submittedName>
</protein>
<feature type="signal peptide" evidence="1">
    <location>
        <begin position="1"/>
        <end position="18"/>
    </location>
</feature>
<evidence type="ECO:0000313" key="2">
    <source>
        <dbReference type="EMBL" id="KAJ7036406.1"/>
    </source>
</evidence>
<sequence>MKFNTSFLALAFCTTALAQTDLPPLTSANAPAVNSAICASSDSAVGQAAIAADINSITVNVLAIQDKFDDISTTLSIIDSENLDSRKFSPAWSQLSQNWTNLLWGSRKLASDIIVYCNELTDVVLPLVANQSGITVDPAAAVSTLEGYEQESAPLNASSEAMALGFDELHGNLLNFYKLYQDFAVNQSISDNSTIMQLQTEIDSLRSEIKTYQAKIAALGIAIGATVAGDVVLIALMPQFSVILLAAGVGAIAGETAELEQDKAIVAADQKSVNTDTDQIAALTAELKLIAAAQTDLQVVNRTAVAVSDELTGFTAIWNAVNADITKAVNYIDISIGQTSGPIPLLWWATLNHVPTCVYGPLTDGLNNYTIGITNSGLPAPTDSVLSLQMPTMDAAAHHARTLDIISAHVPEFTAANLD</sequence>
<evidence type="ECO:0000256" key="1">
    <source>
        <dbReference type="SAM" id="SignalP"/>
    </source>
</evidence>
<dbReference type="EMBL" id="JARJCM010000043">
    <property type="protein sequence ID" value="KAJ7036406.1"/>
    <property type="molecule type" value="Genomic_DNA"/>
</dbReference>
<feature type="chain" id="PRO_5042225540" evidence="1">
    <location>
        <begin position="19"/>
        <end position="419"/>
    </location>
</feature>
<keyword evidence="3" id="KW-1185">Reference proteome</keyword>
<evidence type="ECO:0000313" key="3">
    <source>
        <dbReference type="Proteomes" id="UP001218188"/>
    </source>
</evidence>
<comment type="caution">
    <text evidence="2">The sequence shown here is derived from an EMBL/GenBank/DDBJ whole genome shotgun (WGS) entry which is preliminary data.</text>
</comment>
<gene>
    <name evidence="2" type="ORF">C8F04DRAFT_1095429</name>
</gene>
<accession>A0AAD6SYI3</accession>
<keyword evidence="1" id="KW-0732">Signal</keyword>
<proteinExistence type="predicted"/>
<name>A0AAD6SYI3_9AGAR</name>
<dbReference type="Gene3D" id="1.20.1170.10">
    <property type="match status" value="1"/>
</dbReference>
<dbReference type="AlphaFoldDB" id="A0AAD6SYI3"/>
<dbReference type="SUPFAM" id="SSF58100">
    <property type="entry name" value="Bacterial hemolysins"/>
    <property type="match status" value="1"/>
</dbReference>
<reference evidence="2" key="1">
    <citation type="submission" date="2023-03" db="EMBL/GenBank/DDBJ databases">
        <title>Massive genome expansion in bonnet fungi (Mycena s.s.) driven by repeated elements and novel gene families across ecological guilds.</title>
        <authorList>
            <consortium name="Lawrence Berkeley National Laboratory"/>
            <person name="Harder C.B."/>
            <person name="Miyauchi S."/>
            <person name="Viragh M."/>
            <person name="Kuo A."/>
            <person name="Thoen E."/>
            <person name="Andreopoulos B."/>
            <person name="Lu D."/>
            <person name="Skrede I."/>
            <person name="Drula E."/>
            <person name="Henrissat B."/>
            <person name="Morin E."/>
            <person name="Kohler A."/>
            <person name="Barry K."/>
            <person name="LaButti K."/>
            <person name="Morin E."/>
            <person name="Salamov A."/>
            <person name="Lipzen A."/>
            <person name="Mereny Z."/>
            <person name="Hegedus B."/>
            <person name="Baldrian P."/>
            <person name="Stursova M."/>
            <person name="Weitz H."/>
            <person name="Taylor A."/>
            <person name="Grigoriev I.V."/>
            <person name="Nagy L.G."/>
            <person name="Martin F."/>
            <person name="Kauserud H."/>
        </authorList>
    </citation>
    <scope>NUCLEOTIDE SEQUENCE</scope>
    <source>
        <strain evidence="2">CBHHK200</strain>
    </source>
</reference>
<organism evidence="2 3">
    <name type="scientific">Mycena alexandri</name>
    <dbReference type="NCBI Taxonomy" id="1745969"/>
    <lineage>
        <taxon>Eukaryota</taxon>
        <taxon>Fungi</taxon>
        <taxon>Dikarya</taxon>
        <taxon>Basidiomycota</taxon>
        <taxon>Agaricomycotina</taxon>
        <taxon>Agaricomycetes</taxon>
        <taxon>Agaricomycetidae</taxon>
        <taxon>Agaricales</taxon>
        <taxon>Marasmiineae</taxon>
        <taxon>Mycenaceae</taxon>
        <taxon>Mycena</taxon>
    </lineage>
</organism>
<dbReference type="Proteomes" id="UP001218188">
    <property type="component" value="Unassembled WGS sequence"/>
</dbReference>